<name>A0ACD3AH49_9AGAR</name>
<gene>
    <name evidence="1" type="ORF">BDN72DRAFT_218522</name>
</gene>
<sequence>MIQFQNWDISNLLPYQFLDPTSLVALHTSQDLEILNTCAVRFPMTRLLKISPCQTTPNTKWTMNSEWIEALSRFTHLDTIEGHGIWGIVDAGEITEQELTRRLAVACPNLRYLNNLRIEGSQRLVLRRLSSDDLGTGEGSELMCYSFEKHTVSLTRTFEPTSVPYDPVDSDYSPSPQPWRTVHLHSA</sequence>
<organism evidence="1 2">
    <name type="scientific">Pluteus cervinus</name>
    <dbReference type="NCBI Taxonomy" id="181527"/>
    <lineage>
        <taxon>Eukaryota</taxon>
        <taxon>Fungi</taxon>
        <taxon>Dikarya</taxon>
        <taxon>Basidiomycota</taxon>
        <taxon>Agaricomycotina</taxon>
        <taxon>Agaricomycetes</taxon>
        <taxon>Agaricomycetidae</taxon>
        <taxon>Agaricales</taxon>
        <taxon>Pluteineae</taxon>
        <taxon>Pluteaceae</taxon>
        <taxon>Pluteus</taxon>
    </lineage>
</organism>
<evidence type="ECO:0000313" key="1">
    <source>
        <dbReference type="EMBL" id="TFK65087.1"/>
    </source>
</evidence>
<dbReference type="Proteomes" id="UP000308600">
    <property type="component" value="Unassembled WGS sequence"/>
</dbReference>
<evidence type="ECO:0000313" key="2">
    <source>
        <dbReference type="Proteomes" id="UP000308600"/>
    </source>
</evidence>
<accession>A0ACD3AH49</accession>
<proteinExistence type="predicted"/>
<keyword evidence="2" id="KW-1185">Reference proteome</keyword>
<dbReference type="EMBL" id="ML208449">
    <property type="protein sequence ID" value="TFK65087.1"/>
    <property type="molecule type" value="Genomic_DNA"/>
</dbReference>
<protein>
    <submittedName>
        <fullName evidence="1">Uncharacterized protein</fullName>
    </submittedName>
</protein>
<reference evidence="1 2" key="1">
    <citation type="journal article" date="2019" name="Nat. Ecol. Evol.">
        <title>Megaphylogeny resolves global patterns of mushroom evolution.</title>
        <authorList>
            <person name="Varga T."/>
            <person name="Krizsan K."/>
            <person name="Foldi C."/>
            <person name="Dima B."/>
            <person name="Sanchez-Garcia M."/>
            <person name="Sanchez-Ramirez S."/>
            <person name="Szollosi G.J."/>
            <person name="Szarkandi J.G."/>
            <person name="Papp V."/>
            <person name="Albert L."/>
            <person name="Andreopoulos W."/>
            <person name="Angelini C."/>
            <person name="Antonin V."/>
            <person name="Barry K.W."/>
            <person name="Bougher N.L."/>
            <person name="Buchanan P."/>
            <person name="Buyck B."/>
            <person name="Bense V."/>
            <person name="Catcheside P."/>
            <person name="Chovatia M."/>
            <person name="Cooper J."/>
            <person name="Damon W."/>
            <person name="Desjardin D."/>
            <person name="Finy P."/>
            <person name="Geml J."/>
            <person name="Haridas S."/>
            <person name="Hughes K."/>
            <person name="Justo A."/>
            <person name="Karasinski D."/>
            <person name="Kautmanova I."/>
            <person name="Kiss B."/>
            <person name="Kocsube S."/>
            <person name="Kotiranta H."/>
            <person name="LaButti K.M."/>
            <person name="Lechner B.E."/>
            <person name="Liimatainen K."/>
            <person name="Lipzen A."/>
            <person name="Lukacs Z."/>
            <person name="Mihaltcheva S."/>
            <person name="Morgado L.N."/>
            <person name="Niskanen T."/>
            <person name="Noordeloos M.E."/>
            <person name="Ohm R.A."/>
            <person name="Ortiz-Santana B."/>
            <person name="Ovrebo C."/>
            <person name="Racz N."/>
            <person name="Riley R."/>
            <person name="Savchenko A."/>
            <person name="Shiryaev A."/>
            <person name="Soop K."/>
            <person name="Spirin V."/>
            <person name="Szebenyi C."/>
            <person name="Tomsovsky M."/>
            <person name="Tulloss R.E."/>
            <person name="Uehling J."/>
            <person name="Grigoriev I.V."/>
            <person name="Vagvolgyi C."/>
            <person name="Papp T."/>
            <person name="Martin F.M."/>
            <person name="Miettinen O."/>
            <person name="Hibbett D.S."/>
            <person name="Nagy L.G."/>
        </authorList>
    </citation>
    <scope>NUCLEOTIDE SEQUENCE [LARGE SCALE GENOMIC DNA]</scope>
    <source>
        <strain evidence="1 2">NL-1719</strain>
    </source>
</reference>